<dbReference type="InterPro" id="IPR013783">
    <property type="entry name" value="Ig-like_fold"/>
</dbReference>
<feature type="domain" description="GGDEF" evidence="4">
    <location>
        <begin position="879"/>
        <end position="1010"/>
    </location>
</feature>
<dbReference type="CDD" id="cd01949">
    <property type="entry name" value="GGDEF"/>
    <property type="match status" value="1"/>
</dbReference>
<dbReference type="Pfam" id="PF07494">
    <property type="entry name" value="Reg_prop"/>
    <property type="match status" value="4"/>
</dbReference>
<comment type="cofactor">
    <cofactor evidence="1">
        <name>Mg(2+)</name>
        <dbReference type="ChEBI" id="CHEBI:18420"/>
    </cofactor>
</comment>
<dbReference type="SUPFAM" id="SSF101898">
    <property type="entry name" value="NHL repeat"/>
    <property type="match status" value="1"/>
</dbReference>
<dbReference type="NCBIfam" id="TIGR00254">
    <property type="entry name" value="GGDEF"/>
    <property type="match status" value="1"/>
</dbReference>
<dbReference type="InterPro" id="IPR011123">
    <property type="entry name" value="Y_Y_Y"/>
</dbReference>
<dbReference type="EMBL" id="LDJK01000020">
    <property type="protein sequence ID" value="KRG74774.1"/>
    <property type="molecule type" value="Genomic_DNA"/>
</dbReference>
<dbReference type="InterPro" id="IPR015943">
    <property type="entry name" value="WD40/YVTN_repeat-like_dom_sf"/>
</dbReference>
<dbReference type="InterPro" id="IPR011110">
    <property type="entry name" value="Reg_prop"/>
</dbReference>
<dbReference type="PANTHER" id="PTHR45138:SF24">
    <property type="entry name" value="DIGUANYLATE CYCLASE DGCC-RELATED"/>
    <property type="match status" value="1"/>
</dbReference>
<evidence type="ECO:0000256" key="2">
    <source>
        <dbReference type="ARBA" id="ARBA00012528"/>
    </source>
</evidence>
<dbReference type="Gene3D" id="2.130.10.10">
    <property type="entry name" value="YVTN repeat-like/Quinoprotein amine dehydrogenase"/>
    <property type="match status" value="3"/>
</dbReference>
<accession>A0A0R0D0T7</accession>
<proteinExistence type="predicted"/>
<dbReference type="Proteomes" id="UP000051386">
    <property type="component" value="Unassembled WGS sequence"/>
</dbReference>
<dbReference type="GO" id="GO:0016301">
    <property type="term" value="F:kinase activity"/>
    <property type="evidence" value="ECO:0007669"/>
    <property type="project" value="UniProtKB-KW"/>
</dbReference>
<dbReference type="GO" id="GO:1902201">
    <property type="term" value="P:negative regulation of bacterial-type flagellum-dependent cell motility"/>
    <property type="evidence" value="ECO:0007669"/>
    <property type="project" value="TreeGrafter"/>
</dbReference>
<protein>
    <recommendedName>
        <fullName evidence="2">diguanylate cyclase</fullName>
        <ecNumber evidence="2">2.7.7.65</ecNumber>
    </recommendedName>
</protein>
<gene>
    <name evidence="5" type="ORF">ABB28_06685</name>
</gene>
<dbReference type="EC" id="2.7.7.65" evidence="2"/>
<sequence>MRRRGLPAIAWRRDGGGAGFRRMTLGLLLGLLMLLACAPVQAQGGGAPPLRDYAIDVWTSRNGLPHNSLRDIAQTPEGHLWFATWEGLVRYNGLDFTVFDRSTRPGLRDNGVGALLVDRQGGLWISDSRGNITRRSADGQWDVWQREEHTPQVLIQAMQMDSHGRLWLLFEGKGIGYLGPDGRMVYQPPPKDLPFALNFTKLVVDAQDRVWIGTLNGLLLRDTDGTLKRAPAAWGLGSGLVWPYRAPDGVLWIVGGESLYRLQDDTPQLVHRLPGQIHLTAMLQDRHGDLWLGTENQGLLRISRHGLERLPAGLNLPGGRVVSLREDAEGSIWVGANGGLYRLRETLFASYSERDGLSGDYVRTVLEDARRTLWVGSASGLDRRVADGRFAPVILHNRGGKPPSVLSLAQGRDRDIWVGTFGDGVMRLDENGHPKRTYDSVDGVPIGNIRAISVDRQGVVWAGTQKGVVRIDETGASLPRVDGMPSTLITALAHDAEGSLWIGTIEGIRVLRGDSVQHIDLAGLGGGRSVFGFQQIGDAMWVSSDRGLYRYQDGVLARVGLEQGMPVDTVFQLVPDKVGNVWISSNRGVLRTDMGMLNEVADGRAPRVDVERYNEIDGMANSQANGSSGPAALLRQDGTYWVVTAGGLSTVDPLRLQRFRERLAPPAAIENVQVDGAPIHWEGSERNRIEGGRRLAVSFVGLSYLMSERIRYRTRLDGLDSGWVERGQQRSVEFIGLPPGDYVLHVSAAHPGGAWSDSEAVWSFTIEPFWWQRHSVQAVAALLLLAALIALYRFLINRYKTSNIRLARLVDEATRDLQAQTVHLQALNSEKSDLVDRLALQSEAFERQAREDALTGLPNRRAFDETMARDFARSQRSGHPLCLVVLDVDHFKNVNDRYSHSVGDAVLVEVAQVLASACRDSDLPARTGGEEFALLLNDTRLEEAAQVCARLHGLFHDHPDWAGIPDLRVTFSAGLVELDPADRTPKLLYQRADRALYRAKSDGRDRTSIG</sequence>
<dbReference type="GO" id="GO:0043709">
    <property type="term" value="P:cell adhesion involved in single-species biofilm formation"/>
    <property type="evidence" value="ECO:0007669"/>
    <property type="project" value="TreeGrafter"/>
</dbReference>
<dbReference type="PROSITE" id="PS50887">
    <property type="entry name" value="GGDEF"/>
    <property type="match status" value="1"/>
</dbReference>
<keyword evidence="6" id="KW-1185">Reference proteome</keyword>
<feature type="transmembrane region" description="Helical" evidence="3">
    <location>
        <begin position="778"/>
        <end position="796"/>
    </location>
</feature>
<reference evidence="5 6" key="1">
    <citation type="submission" date="2015-05" db="EMBL/GenBank/DDBJ databases">
        <title>Genome sequencing and analysis of members of genus Stenotrophomonas.</title>
        <authorList>
            <person name="Patil P.P."/>
            <person name="Midha S."/>
            <person name="Patil P.B."/>
        </authorList>
    </citation>
    <scope>NUCLEOTIDE SEQUENCE [LARGE SCALE GENOMIC DNA]</scope>
    <source>
        <strain evidence="5 6">DSM 21508</strain>
    </source>
</reference>
<dbReference type="SMART" id="SM00267">
    <property type="entry name" value="GGDEF"/>
    <property type="match status" value="1"/>
</dbReference>
<dbReference type="Gene3D" id="3.30.70.270">
    <property type="match status" value="1"/>
</dbReference>
<evidence type="ECO:0000256" key="1">
    <source>
        <dbReference type="ARBA" id="ARBA00001946"/>
    </source>
</evidence>
<keyword evidence="5" id="KW-0808">Transferase</keyword>
<comment type="caution">
    <text evidence="5">The sequence shown here is derived from an EMBL/GenBank/DDBJ whole genome shotgun (WGS) entry which is preliminary data.</text>
</comment>
<evidence type="ECO:0000256" key="3">
    <source>
        <dbReference type="SAM" id="Phobius"/>
    </source>
</evidence>
<dbReference type="PANTHER" id="PTHR45138">
    <property type="entry name" value="REGULATORY COMPONENTS OF SENSORY TRANSDUCTION SYSTEM"/>
    <property type="match status" value="1"/>
</dbReference>
<dbReference type="GO" id="GO:0052621">
    <property type="term" value="F:diguanylate cyclase activity"/>
    <property type="evidence" value="ECO:0007669"/>
    <property type="project" value="UniProtKB-EC"/>
</dbReference>
<keyword evidence="5" id="KW-0418">Kinase</keyword>
<dbReference type="InterPro" id="IPR050469">
    <property type="entry name" value="Diguanylate_Cyclase"/>
</dbReference>
<dbReference type="InterPro" id="IPR000160">
    <property type="entry name" value="GGDEF_dom"/>
</dbReference>
<dbReference type="InterPro" id="IPR029787">
    <property type="entry name" value="Nucleotide_cyclase"/>
</dbReference>
<evidence type="ECO:0000313" key="5">
    <source>
        <dbReference type="EMBL" id="KRG74774.1"/>
    </source>
</evidence>
<dbReference type="InterPro" id="IPR043128">
    <property type="entry name" value="Rev_trsase/Diguanyl_cyclase"/>
</dbReference>
<keyword evidence="3" id="KW-1133">Transmembrane helix</keyword>
<dbReference type="Pfam" id="PF07495">
    <property type="entry name" value="Y_Y_Y"/>
    <property type="match status" value="1"/>
</dbReference>
<dbReference type="SUPFAM" id="SSF63829">
    <property type="entry name" value="Calcium-dependent phosphotriesterase"/>
    <property type="match status" value="1"/>
</dbReference>
<dbReference type="PATRIC" id="fig|517011.3.peg.955"/>
<name>A0A0R0D0T7_9GAMM</name>
<dbReference type="GO" id="GO:0005886">
    <property type="term" value="C:plasma membrane"/>
    <property type="evidence" value="ECO:0007669"/>
    <property type="project" value="TreeGrafter"/>
</dbReference>
<keyword evidence="3" id="KW-0472">Membrane</keyword>
<keyword evidence="3" id="KW-0812">Transmembrane</keyword>
<organism evidence="5 6">
    <name type="scientific">Stenotrophomonas chelatiphaga</name>
    <dbReference type="NCBI Taxonomy" id="517011"/>
    <lineage>
        <taxon>Bacteria</taxon>
        <taxon>Pseudomonadati</taxon>
        <taxon>Pseudomonadota</taxon>
        <taxon>Gammaproteobacteria</taxon>
        <taxon>Lysobacterales</taxon>
        <taxon>Lysobacteraceae</taxon>
        <taxon>Stenotrophomonas</taxon>
    </lineage>
</organism>
<dbReference type="SUPFAM" id="SSF55073">
    <property type="entry name" value="Nucleotide cyclase"/>
    <property type="match status" value="1"/>
</dbReference>
<evidence type="ECO:0000313" key="6">
    <source>
        <dbReference type="Proteomes" id="UP000051386"/>
    </source>
</evidence>
<dbReference type="Gene3D" id="2.60.40.10">
    <property type="entry name" value="Immunoglobulins"/>
    <property type="match status" value="1"/>
</dbReference>
<dbReference type="Pfam" id="PF00990">
    <property type="entry name" value="GGDEF"/>
    <property type="match status" value="1"/>
</dbReference>
<evidence type="ECO:0000259" key="4">
    <source>
        <dbReference type="PROSITE" id="PS50887"/>
    </source>
</evidence>
<dbReference type="FunFam" id="3.30.70.270:FF:000001">
    <property type="entry name" value="Diguanylate cyclase domain protein"/>
    <property type="match status" value="1"/>
</dbReference>
<dbReference type="AlphaFoldDB" id="A0A0R0D0T7"/>